<gene>
    <name evidence="11" type="primary">nab2_1</name>
    <name evidence="11" type="ORF">LOC62_03G004151</name>
</gene>
<feature type="region of interest" description="Disordered" evidence="9">
    <location>
        <begin position="380"/>
        <end position="404"/>
    </location>
</feature>
<feature type="domain" description="C3H1-type" evidence="10">
    <location>
        <begin position="290"/>
        <end position="314"/>
    </location>
</feature>
<dbReference type="EMBL" id="CP086716">
    <property type="protein sequence ID" value="WOO80625.1"/>
    <property type="molecule type" value="Genomic_DNA"/>
</dbReference>
<feature type="compositionally biased region" description="Gly residues" evidence="9">
    <location>
        <begin position="137"/>
        <end position="146"/>
    </location>
</feature>
<comment type="similarity">
    <text evidence="2">Belongs to the ZC3H14 family.</text>
</comment>
<dbReference type="AlphaFoldDB" id="A0AAF1BK47"/>
<keyword evidence="5 8" id="KW-0863">Zinc-finger</keyword>
<dbReference type="Pfam" id="PF21803">
    <property type="entry name" value="Nab2-zf4"/>
    <property type="match status" value="1"/>
</dbReference>
<dbReference type="PANTHER" id="PTHR14738">
    <property type="entry name" value="ZINC FINGER CCCH DOMAIN-CONTAINING PROTEIN 14"/>
    <property type="match status" value="1"/>
</dbReference>
<feature type="region of interest" description="Disordered" evidence="9">
    <location>
        <begin position="476"/>
        <end position="501"/>
    </location>
</feature>
<evidence type="ECO:0000259" key="10">
    <source>
        <dbReference type="PROSITE" id="PS50103"/>
    </source>
</evidence>
<keyword evidence="7" id="KW-0539">Nucleus</keyword>
<feature type="region of interest" description="Disordered" evidence="9">
    <location>
        <begin position="236"/>
        <end position="268"/>
    </location>
</feature>
<feature type="compositionally biased region" description="Gly residues" evidence="9">
    <location>
        <begin position="178"/>
        <end position="191"/>
    </location>
</feature>
<dbReference type="GO" id="GO:0043488">
    <property type="term" value="P:regulation of mRNA stability"/>
    <property type="evidence" value="ECO:0007669"/>
    <property type="project" value="InterPro"/>
</dbReference>
<dbReference type="InterPro" id="IPR000571">
    <property type="entry name" value="Znf_CCCH"/>
</dbReference>
<feature type="compositionally biased region" description="Pro residues" evidence="9">
    <location>
        <begin position="245"/>
        <end position="257"/>
    </location>
</feature>
<keyword evidence="3 8" id="KW-0479">Metal-binding</keyword>
<evidence type="ECO:0000313" key="12">
    <source>
        <dbReference type="Proteomes" id="UP000827549"/>
    </source>
</evidence>
<feature type="zinc finger region" description="C3H1-type" evidence="8">
    <location>
        <begin position="290"/>
        <end position="314"/>
    </location>
</feature>
<dbReference type="GO" id="GO:0005737">
    <property type="term" value="C:cytoplasm"/>
    <property type="evidence" value="ECO:0007669"/>
    <property type="project" value="TreeGrafter"/>
</dbReference>
<feature type="compositionally biased region" description="Low complexity" evidence="9">
    <location>
        <begin position="76"/>
        <end position="103"/>
    </location>
</feature>
<dbReference type="InterPro" id="IPR049017">
    <property type="entry name" value="Nab2_Znf4"/>
</dbReference>
<evidence type="ECO:0000256" key="9">
    <source>
        <dbReference type="SAM" id="MobiDB-lite"/>
    </source>
</evidence>
<dbReference type="RefSeq" id="XP_062626657.1">
    <property type="nucleotide sequence ID" value="XM_062770673.1"/>
</dbReference>
<sequence>MSTPTLTAEQSAVLQKEVQAELERREWAESDDSVMAEYVCVLLEKVRTEMQDLVGPDFDASFLDWLFDRRDKLAAPAAPEPESAPEVADAPAEASAPGPSAGSRMFASAVEGTKRKFENTGDEQNKRRVPDNAPTGPRGGPQGGPQPGRSLSDRLGPRGGGPGGPPLRGGLNVRGAANGRGGHMNGPGFGPGPRHQQPGFRPQGFPGQGFPPGQQEMMMQMMAMQANMVAMAEQMANMQQQNRPGRPPAATRPPVRPAPAKVPAGTKLGGHAVSPIQPRGGSLGPIPTKPSSTALCKFGVGCSNARCIYSHPSPVADEKTGMVLSEEACEAGKDCKDPECIKSHVSPAAANGESAGPSRVLCRYQNCTNPKCQYRHEDANGNPIPPPALSNAAATTPATNSTEAVGKASLDSALDDGKTARPCRFAERCTRADCKFTHPASRPTPGGAKSFKAAAAPAAAGGIASGGMTASRKFAAPAADSKLNPGASEFKPAEPELQVSS</sequence>
<name>A0AAF1BK47_9TREE</name>
<feature type="compositionally biased region" description="Basic and acidic residues" evidence="9">
    <location>
        <begin position="112"/>
        <end position="130"/>
    </location>
</feature>
<feature type="region of interest" description="Disordered" evidence="9">
    <location>
        <begin position="76"/>
        <end position="214"/>
    </location>
</feature>
<comment type="subcellular location">
    <subcellularLocation>
        <location evidence="1">Nucleus</location>
    </subcellularLocation>
</comment>
<evidence type="ECO:0000256" key="7">
    <source>
        <dbReference type="ARBA" id="ARBA00023242"/>
    </source>
</evidence>
<evidence type="ECO:0000256" key="1">
    <source>
        <dbReference type="ARBA" id="ARBA00004123"/>
    </source>
</evidence>
<feature type="compositionally biased region" description="Low complexity" evidence="9">
    <location>
        <begin position="389"/>
        <end position="402"/>
    </location>
</feature>
<dbReference type="FunFam" id="4.10.1000.40:FF:000008">
    <property type="entry name" value="Unplaced genomic scaffold supercont1.1, whole genome shotgun sequence"/>
    <property type="match status" value="1"/>
</dbReference>
<dbReference type="Gene3D" id="4.10.1000.40">
    <property type="match status" value="2"/>
</dbReference>
<evidence type="ECO:0000256" key="2">
    <source>
        <dbReference type="ARBA" id="ARBA00008423"/>
    </source>
</evidence>
<evidence type="ECO:0000313" key="11">
    <source>
        <dbReference type="EMBL" id="WOO80625.1"/>
    </source>
</evidence>
<keyword evidence="12" id="KW-1185">Reference proteome</keyword>
<dbReference type="Pfam" id="PF14608">
    <property type="entry name" value="zf-CCCH_2"/>
    <property type="match status" value="3"/>
</dbReference>
<organism evidence="11 12">
    <name type="scientific">Vanrija pseudolonga</name>
    <dbReference type="NCBI Taxonomy" id="143232"/>
    <lineage>
        <taxon>Eukaryota</taxon>
        <taxon>Fungi</taxon>
        <taxon>Dikarya</taxon>
        <taxon>Basidiomycota</taxon>
        <taxon>Agaricomycotina</taxon>
        <taxon>Tremellomycetes</taxon>
        <taxon>Trichosporonales</taxon>
        <taxon>Trichosporonaceae</taxon>
        <taxon>Vanrija</taxon>
    </lineage>
</organism>
<evidence type="ECO:0000256" key="3">
    <source>
        <dbReference type="ARBA" id="ARBA00022723"/>
    </source>
</evidence>
<proteinExistence type="inferred from homology"/>
<evidence type="ECO:0000256" key="5">
    <source>
        <dbReference type="ARBA" id="ARBA00022771"/>
    </source>
</evidence>
<dbReference type="GeneID" id="87807391"/>
<evidence type="ECO:0000256" key="6">
    <source>
        <dbReference type="ARBA" id="ARBA00022833"/>
    </source>
</evidence>
<feature type="compositionally biased region" description="Low complexity" evidence="9">
    <location>
        <begin position="192"/>
        <end position="205"/>
    </location>
</feature>
<dbReference type="Proteomes" id="UP000827549">
    <property type="component" value="Chromosome 3"/>
</dbReference>
<protein>
    <submittedName>
        <fullName evidence="11">Nuclear polyadenylated RNA-binding protein nab2</fullName>
    </submittedName>
</protein>
<evidence type="ECO:0000256" key="4">
    <source>
        <dbReference type="ARBA" id="ARBA00022737"/>
    </source>
</evidence>
<dbReference type="GO" id="GO:0005634">
    <property type="term" value="C:nucleus"/>
    <property type="evidence" value="ECO:0007669"/>
    <property type="project" value="UniProtKB-SubCell"/>
</dbReference>
<dbReference type="GO" id="GO:0008270">
    <property type="term" value="F:zinc ion binding"/>
    <property type="evidence" value="ECO:0007669"/>
    <property type="project" value="UniProtKB-KW"/>
</dbReference>
<reference evidence="11" key="1">
    <citation type="submission" date="2023-10" db="EMBL/GenBank/DDBJ databases">
        <authorList>
            <person name="Noh H."/>
        </authorList>
    </citation>
    <scope>NUCLEOTIDE SEQUENCE</scope>
    <source>
        <strain evidence="11">DUCC4014</strain>
    </source>
</reference>
<evidence type="ECO:0000256" key="8">
    <source>
        <dbReference type="PROSITE-ProRule" id="PRU00723"/>
    </source>
</evidence>
<dbReference type="PROSITE" id="PS50103">
    <property type="entry name" value="ZF_C3H1"/>
    <property type="match status" value="1"/>
</dbReference>
<keyword evidence="6 8" id="KW-0862">Zinc</keyword>
<dbReference type="InterPro" id="IPR040366">
    <property type="entry name" value="Nab2/ZC3H14"/>
</dbReference>
<dbReference type="GO" id="GO:0008143">
    <property type="term" value="F:poly(A) binding"/>
    <property type="evidence" value="ECO:0007669"/>
    <property type="project" value="InterPro"/>
</dbReference>
<keyword evidence="4" id="KW-0677">Repeat</keyword>
<dbReference type="PANTHER" id="PTHR14738:SF29">
    <property type="entry name" value="ZINC FINGER CCCH DOMAIN-CONTAINING PROTEIN 14"/>
    <property type="match status" value="1"/>
</dbReference>
<accession>A0AAF1BK47</accession>